<dbReference type="EMBL" id="AGYR01000029">
    <property type="protein sequence ID" value="ENZ13645.1"/>
    <property type="molecule type" value="Genomic_DNA"/>
</dbReference>
<dbReference type="AlphaFoldDB" id="A0A0E2H9J0"/>
<reference evidence="1 2" key="1">
    <citation type="submission" date="2013-01" db="EMBL/GenBank/DDBJ databases">
        <title>The Genome Sequence of Clostridium clostridioforme 90A8.</title>
        <authorList>
            <consortium name="The Broad Institute Genome Sequencing Platform"/>
            <person name="Earl A."/>
            <person name="Ward D."/>
            <person name="Feldgarden M."/>
            <person name="Gevers D."/>
            <person name="Courvalin P."/>
            <person name="Lambert T."/>
            <person name="Walker B."/>
            <person name="Young S.K."/>
            <person name="Zeng Q."/>
            <person name="Gargeya S."/>
            <person name="Fitzgerald M."/>
            <person name="Haas B."/>
            <person name="Abouelleil A."/>
            <person name="Alvarado L."/>
            <person name="Arachchi H.M."/>
            <person name="Berlin A.M."/>
            <person name="Chapman S.B."/>
            <person name="Dewar J."/>
            <person name="Goldberg J."/>
            <person name="Griggs A."/>
            <person name="Gujja S."/>
            <person name="Hansen M."/>
            <person name="Howarth C."/>
            <person name="Imamovic A."/>
            <person name="Larimer J."/>
            <person name="McCowan C."/>
            <person name="Murphy C."/>
            <person name="Neiman D."/>
            <person name="Pearson M."/>
            <person name="Priest M."/>
            <person name="Roberts A."/>
            <person name="Saif S."/>
            <person name="Shea T."/>
            <person name="Sisk P."/>
            <person name="Sykes S."/>
            <person name="Wortman J."/>
            <person name="Nusbaum C."/>
            <person name="Birren B."/>
        </authorList>
    </citation>
    <scope>NUCLEOTIDE SEQUENCE [LARGE SCALE GENOMIC DNA]</scope>
    <source>
        <strain evidence="1 2">90A8</strain>
    </source>
</reference>
<evidence type="ECO:0000313" key="1">
    <source>
        <dbReference type="EMBL" id="ENZ13645.1"/>
    </source>
</evidence>
<sequence>MLFLRVFAEETAFFCWKDMDIIKLGVGERDKIWYDEENCDFSTYAKEDFIYERLMEKI</sequence>
<accession>A0A0E2H9J0</accession>
<gene>
    <name evidence="1" type="ORF">HMPREF1090_02540</name>
</gene>
<evidence type="ECO:0000313" key="2">
    <source>
        <dbReference type="Proteomes" id="UP000013085"/>
    </source>
</evidence>
<name>A0A0E2H9J0_9FIRM</name>
<dbReference type="PATRIC" id="fig|999408.3.peg.2745"/>
<protein>
    <submittedName>
        <fullName evidence="1">Uncharacterized protein</fullName>
    </submittedName>
</protein>
<dbReference type="Proteomes" id="UP000013085">
    <property type="component" value="Unassembled WGS sequence"/>
</dbReference>
<proteinExistence type="predicted"/>
<organism evidence="1 2">
    <name type="scientific">[Clostridium] clostridioforme 90A8</name>
    <dbReference type="NCBI Taxonomy" id="999408"/>
    <lineage>
        <taxon>Bacteria</taxon>
        <taxon>Bacillati</taxon>
        <taxon>Bacillota</taxon>
        <taxon>Clostridia</taxon>
        <taxon>Lachnospirales</taxon>
        <taxon>Lachnospiraceae</taxon>
        <taxon>Enterocloster</taxon>
    </lineage>
</organism>
<comment type="caution">
    <text evidence="1">The sequence shown here is derived from an EMBL/GenBank/DDBJ whole genome shotgun (WGS) entry which is preliminary data.</text>
</comment>
<dbReference type="HOGENOM" id="CLU_2971313_0_0_9"/>
<dbReference type="RefSeq" id="WP_002585680.1">
    <property type="nucleotide sequence ID" value="NZ_KB851021.1"/>
</dbReference>
<dbReference type="GeneID" id="57963247"/>